<dbReference type="AlphaFoldDB" id="A0A4R3I6P8"/>
<dbReference type="SUPFAM" id="SSF53850">
    <property type="entry name" value="Periplasmic binding protein-like II"/>
    <property type="match status" value="1"/>
</dbReference>
<keyword evidence="3" id="KW-0813">Transport</keyword>
<evidence type="ECO:0000256" key="4">
    <source>
        <dbReference type="ARBA" id="ARBA00022729"/>
    </source>
</evidence>
<evidence type="ECO:0000256" key="7">
    <source>
        <dbReference type="SAM" id="SignalP"/>
    </source>
</evidence>
<dbReference type="InterPro" id="IPR050490">
    <property type="entry name" value="Bact_solute-bd_prot1"/>
</dbReference>
<evidence type="ECO:0000313" key="8">
    <source>
        <dbReference type="EMBL" id="TCS39749.1"/>
    </source>
</evidence>
<name>A0A4R3I6P8_9GAMM</name>
<evidence type="ECO:0000256" key="5">
    <source>
        <dbReference type="ARBA" id="ARBA00049629"/>
    </source>
</evidence>
<dbReference type="InterPro" id="IPR006059">
    <property type="entry name" value="SBP"/>
</dbReference>
<evidence type="ECO:0000256" key="6">
    <source>
        <dbReference type="ARBA" id="ARBA00049753"/>
    </source>
</evidence>
<evidence type="ECO:0000256" key="1">
    <source>
        <dbReference type="ARBA" id="ARBA00004418"/>
    </source>
</evidence>
<comment type="similarity">
    <text evidence="2">Belongs to the bacterial solute-binding protein 1 family.</text>
</comment>
<evidence type="ECO:0000313" key="9">
    <source>
        <dbReference type="Proteomes" id="UP000295793"/>
    </source>
</evidence>
<feature type="chain" id="PRO_5020235927" description="Probable sugar-binding periplasmic protein" evidence="7">
    <location>
        <begin position="21"/>
        <end position="412"/>
    </location>
</feature>
<accession>A0A4R3I6P8</accession>
<dbReference type="PANTHER" id="PTHR43649:SF28">
    <property type="entry name" value="BINDING PROTEIN COMPONENT OF ABC SUGAR TRANSPORTER-RELATED"/>
    <property type="match status" value="1"/>
</dbReference>
<dbReference type="RefSeq" id="WP_132702280.1">
    <property type="nucleotide sequence ID" value="NZ_SLZR01000012.1"/>
</dbReference>
<dbReference type="PANTHER" id="PTHR43649">
    <property type="entry name" value="ARABINOSE-BINDING PROTEIN-RELATED"/>
    <property type="match status" value="1"/>
</dbReference>
<evidence type="ECO:0000256" key="2">
    <source>
        <dbReference type="ARBA" id="ARBA00008520"/>
    </source>
</evidence>
<dbReference type="OrthoDB" id="5580590at2"/>
<keyword evidence="4 7" id="KW-0732">Signal</keyword>
<protein>
    <recommendedName>
        <fullName evidence="6">Probable sugar-binding periplasmic protein</fullName>
    </recommendedName>
</protein>
<evidence type="ECO:0000256" key="3">
    <source>
        <dbReference type="ARBA" id="ARBA00022448"/>
    </source>
</evidence>
<sequence length="412" mass="46240">MRLITTMLLTLFIISPPAQAEVVEVLHFWTSPSESRAVDVLKDMIQQQGHTWQDFVVEGGENAGESLKKRVLTGYPPTSALSQGLDITRWARLGFLQNLNSLAAEEGWDQNLPAVVADAVKFNGSYVATPANIHRINWMWANLSLLHNVGATVPANWQEFFKVAEQLRNAGYQVIAQGNEQWQLYITFQSLVLSVGGADLYQKLFVEKNFKAAKSPEMVTVFEVLRQLQPYFFYDNNTSWNRATELVIQGEAAFQFMGDWAKGEFLSAGMTPDKDFACQAFPGTQDEFLYTLDTLAMFRLKDEADVQAQRVLASAVMSTEFQSAFNKAKGSIPARKDVSLAGFDECAVRSRNEFDAADIRGHLLPTPSQTLSENVRMESQKVIDEFLSDQEMTPEQAAARFSKQMKLGSYMY</sequence>
<gene>
    <name evidence="8" type="ORF">BCF53_11234</name>
</gene>
<feature type="signal peptide" evidence="7">
    <location>
        <begin position="1"/>
        <end position="20"/>
    </location>
</feature>
<dbReference type="Proteomes" id="UP000295793">
    <property type="component" value="Unassembled WGS sequence"/>
</dbReference>
<keyword evidence="9" id="KW-1185">Reference proteome</keyword>
<comment type="function">
    <text evidence="5">Part of a binding-protein-dependent transport system for a sugar.</text>
</comment>
<dbReference type="Gene3D" id="3.40.190.10">
    <property type="entry name" value="Periplasmic binding protein-like II"/>
    <property type="match status" value="2"/>
</dbReference>
<dbReference type="Pfam" id="PF13416">
    <property type="entry name" value="SBP_bac_8"/>
    <property type="match status" value="1"/>
</dbReference>
<comment type="subcellular location">
    <subcellularLocation>
        <location evidence="1">Periplasm</location>
    </subcellularLocation>
</comment>
<dbReference type="EMBL" id="SLZR01000012">
    <property type="protein sequence ID" value="TCS39749.1"/>
    <property type="molecule type" value="Genomic_DNA"/>
</dbReference>
<dbReference type="GO" id="GO:0042597">
    <property type="term" value="C:periplasmic space"/>
    <property type="evidence" value="ECO:0007669"/>
    <property type="project" value="UniProtKB-SubCell"/>
</dbReference>
<organism evidence="8 9">
    <name type="scientific">Reinekea marinisedimentorum</name>
    <dbReference type="NCBI Taxonomy" id="230495"/>
    <lineage>
        <taxon>Bacteria</taxon>
        <taxon>Pseudomonadati</taxon>
        <taxon>Pseudomonadota</taxon>
        <taxon>Gammaproteobacteria</taxon>
        <taxon>Oceanospirillales</taxon>
        <taxon>Saccharospirillaceae</taxon>
        <taxon>Reinekea</taxon>
    </lineage>
</organism>
<comment type="caution">
    <text evidence="8">The sequence shown here is derived from an EMBL/GenBank/DDBJ whole genome shotgun (WGS) entry which is preliminary data.</text>
</comment>
<reference evidence="8 9" key="1">
    <citation type="submission" date="2019-03" db="EMBL/GenBank/DDBJ databases">
        <title>Genomic Encyclopedia of Archaeal and Bacterial Type Strains, Phase II (KMG-II): from individual species to whole genera.</title>
        <authorList>
            <person name="Goeker M."/>
        </authorList>
    </citation>
    <scope>NUCLEOTIDE SEQUENCE [LARGE SCALE GENOMIC DNA]</scope>
    <source>
        <strain evidence="8 9">DSM 15388</strain>
    </source>
</reference>
<proteinExistence type="inferred from homology"/>